<evidence type="ECO:0008006" key="3">
    <source>
        <dbReference type="Google" id="ProtNLM"/>
    </source>
</evidence>
<organism evidence="1 2">
    <name type="scientific">Aquibaculum arenosum</name>
    <dbReference type="NCBI Taxonomy" id="3032591"/>
    <lineage>
        <taxon>Bacteria</taxon>
        <taxon>Pseudomonadati</taxon>
        <taxon>Pseudomonadota</taxon>
        <taxon>Alphaproteobacteria</taxon>
        <taxon>Rhodospirillales</taxon>
        <taxon>Rhodovibrionaceae</taxon>
        <taxon>Aquibaculum</taxon>
    </lineage>
</organism>
<evidence type="ECO:0000313" key="1">
    <source>
        <dbReference type="EMBL" id="MDF2096878.1"/>
    </source>
</evidence>
<sequence length="121" mass="13347">MHPLTNDDPELCQTLRAIAKDRGRITYAELAAALSQPGPQRIRRLAERLEASVRADHAVGRPLLASVVVSRSSALPQRGFFDLLQELGRYEGPTTGPQAEAAHAAELTAVYDWWDQNRDDA</sequence>
<accession>A0ABT5YPK0</accession>
<dbReference type="RefSeq" id="WP_275823644.1">
    <property type="nucleotide sequence ID" value="NZ_JARHUD010000008.1"/>
</dbReference>
<name>A0ABT5YPK0_9PROT</name>
<proteinExistence type="predicted"/>
<protein>
    <recommendedName>
        <fullName evidence="3">AsnC family transcriptional regulator</fullName>
    </recommendedName>
</protein>
<reference evidence="1 2" key="1">
    <citation type="submission" date="2023-03" db="EMBL/GenBank/DDBJ databases">
        <title>Fodinicurvata sp. CAU 1616 isolated from sea sendiment.</title>
        <authorList>
            <person name="Kim W."/>
        </authorList>
    </citation>
    <scope>NUCLEOTIDE SEQUENCE [LARGE SCALE GENOMIC DNA]</scope>
    <source>
        <strain evidence="1 2">CAU 1616</strain>
    </source>
</reference>
<dbReference type="Proteomes" id="UP001215503">
    <property type="component" value="Unassembled WGS sequence"/>
</dbReference>
<keyword evidence="2" id="KW-1185">Reference proteome</keyword>
<comment type="caution">
    <text evidence="1">The sequence shown here is derived from an EMBL/GenBank/DDBJ whole genome shotgun (WGS) entry which is preliminary data.</text>
</comment>
<dbReference type="EMBL" id="JARHUD010000008">
    <property type="protein sequence ID" value="MDF2096878.1"/>
    <property type="molecule type" value="Genomic_DNA"/>
</dbReference>
<evidence type="ECO:0000313" key="2">
    <source>
        <dbReference type="Proteomes" id="UP001215503"/>
    </source>
</evidence>
<gene>
    <name evidence="1" type="ORF">P2G67_12925</name>
</gene>